<sequence>MNKTQISRPCHVRIQYFACKSH</sequence>
<protein>
    <submittedName>
        <fullName evidence="1">Uncharacterized protein</fullName>
    </submittedName>
</protein>
<accession>A0A2P2Q113</accession>
<dbReference type="EMBL" id="GGEC01080206">
    <property type="protein sequence ID" value="MBX60690.1"/>
    <property type="molecule type" value="Transcribed_RNA"/>
</dbReference>
<reference evidence="1" key="1">
    <citation type="submission" date="2018-02" db="EMBL/GenBank/DDBJ databases">
        <title>Rhizophora mucronata_Transcriptome.</title>
        <authorList>
            <person name="Meera S.P."/>
            <person name="Sreeshan A."/>
            <person name="Augustine A."/>
        </authorList>
    </citation>
    <scope>NUCLEOTIDE SEQUENCE</scope>
    <source>
        <tissue evidence="1">Leaf</tissue>
    </source>
</reference>
<proteinExistence type="predicted"/>
<evidence type="ECO:0000313" key="1">
    <source>
        <dbReference type="EMBL" id="MBX60690.1"/>
    </source>
</evidence>
<dbReference type="AlphaFoldDB" id="A0A2P2Q113"/>
<organism evidence="1">
    <name type="scientific">Rhizophora mucronata</name>
    <name type="common">Asiatic mangrove</name>
    <dbReference type="NCBI Taxonomy" id="61149"/>
    <lineage>
        <taxon>Eukaryota</taxon>
        <taxon>Viridiplantae</taxon>
        <taxon>Streptophyta</taxon>
        <taxon>Embryophyta</taxon>
        <taxon>Tracheophyta</taxon>
        <taxon>Spermatophyta</taxon>
        <taxon>Magnoliopsida</taxon>
        <taxon>eudicotyledons</taxon>
        <taxon>Gunneridae</taxon>
        <taxon>Pentapetalae</taxon>
        <taxon>rosids</taxon>
        <taxon>fabids</taxon>
        <taxon>Malpighiales</taxon>
        <taxon>Rhizophoraceae</taxon>
        <taxon>Rhizophora</taxon>
    </lineage>
</organism>
<name>A0A2P2Q113_RHIMU</name>